<dbReference type="GO" id="GO:0003960">
    <property type="term" value="F:quinone reductase (NADPH) activity"/>
    <property type="evidence" value="ECO:0007669"/>
    <property type="project" value="UniProtKB-EC"/>
</dbReference>
<evidence type="ECO:0000313" key="4">
    <source>
        <dbReference type="Proteomes" id="UP000542813"/>
    </source>
</evidence>
<feature type="domain" description="Enoyl reductase (ER)" evidence="2">
    <location>
        <begin position="10"/>
        <end position="339"/>
    </location>
</feature>
<name>A0A7W9LJT7_9ACTN</name>
<keyword evidence="4" id="KW-1185">Reference proteome</keyword>
<dbReference type="SUPFAM" id="SSF51735">
    <property type="entry name" value="NAD(P)-binding Rossmann-fold domains"/>
    <property type="match status" value="1"/>
</dbReference>
<dbReference type="PANTHER" id="PTHR44154">
    <property type="entry name" value="QUINONE OXIDOREDUCTASE"/>
    <property type="match status" value="1"/>
</dbReference>
<dbReference type="Proteomes" id="UP000542813">
    <property type="component" value="Unassembled WGS sequence"/>
</dbReference>
<dbReference type="Pfam" id="PF08240">
    <property type="entry name" value="ADH_N"/>
    <property type="match status" value="1"/>
</dbReference>
<dbReference type="Gene3D" id="3.90.180.10">
    <property type="entry name" value="Medium-chain alcohol dehydrogenases, catalytic domain"/>
    <property type="match status" value="1"/>
</dbReference>
<accession>A0A7W9LJT7</accession>
<keyword evidence="3" id="KW-0560">Oxidoreductase</keyword>
<reference evidence="3 4" key="1">
    <citation type="submission" date="2020-08" db="EMBL/GenBank/DDBJ databases">
        <title>Sequencing the genomes of 1000 actinobacteria strains.</title>
        <authorList>
            <person name="Klenk H.-P."/>
        </authorList>
    </citation>
    <scope>NUCLEOTIDE SEQUENCE [LARGE SCALE GENOMIC DNA]</scope>
    <source>
        <strain evidence="3 4">DSM 102122</strain>
    </source>
</reference>
<dbReference type="Pfam" id="PF00107">
    <property type="entry name" value="ADH_zinc_N"/>
    <property type="match status" value="1"/>
</dbReference>
<dbReference type="SMART" id="SM00829">
    <property type="entry name" value="PKS_ER"/>
    <property type="match status" value="1"/>
</dbReference>
<proteinExistence type="predicted"/>
<dbReference type="InterPro" id="IPR013149">
    <property type="entry name" value="ADH-like_C"/>
</dbReference>
<keyword evidence="1" id="KW-0521">NADP</keyword>
<dbReference type="SUPFAM" id="SSF50129">
    <property type="entry name" value="GroES-like"/>
    <property type="match status" value="1"/>
</dbReference>
<dbReference type="InterPro" id="IPR013154">
    <property type="entry name" value="ADH-like_N"/>
</dbReference>
<dbReference type="InterPro" id="IPR011032">
    <property type="entry name" value="GroES-like_sf"/>
</dbReference>
<dbReference type="Gene3D" id="3.40.50.720">
    <property type="entry name" value="NAD(P)-binding Rossmann-like Domain"/>
    <property type="match status" value="1"/>
</dbReference>
<dbReference type="AlphaFoldDB" id="A0A7W9LJT7"/>
<organism evidence="3 4">
    <name type="scientific">Jiangella mangrovi</name>
    <dbReference type="NCBI Taxonomy" id="1524084"/>
    <lineage>
        <taxon>Bacteria</taxon>
        <taxon>Bacillati</taxon>
        <taxon>Actinomycetota</taxon>
        <taxon>Actinomycetes</taxon>
        <taxon>Jiangellales</taxon>
        <taxon>Jiangellaceae</taxon>
        <taxon>Jiangella</taxon>
    </lineage>
</organism>
<evidence type="ECO:0000259" key="2">
    <source>
        <dbReference type="SMART" id="SM00829"/>
    </source>
</evidence>
<dbReference type="InterPro" id="IPR051603">
    <property type="entry name" value="Zinc-ADH_QOR/CCCR"/>
</dbReference>
<dbReference type="PANTHER" id="PTHR44154:SF1">
    <property type="entry name" value="QUINONE OXIDOREDUCTASE"/>
    <property type="match status" value="1"/>
</dbReference>
<dbReference type="RefSeq" id="WP_184819793.1">
    <property type="nucleotide sequence ID" value="NZ_JACHMM010000001.1"/>
</dbReference>
<dbReference type="InterPro" id="IPR036291">
    <property type="entry name" value="NAD(P)-bd_dom_sf"/>
</dbReference>
<sequence length="344" mass="35116">MKAIVHDESGSADVLRIIERPVPDPGPGEVRVRVVVSGVNPTDWKARSGGYGAMERIETVPNQDGAGVIDAVGDGVSGLSVDDRVWVTLAAYQRPGSGTAQEYTVVPAERVFALPDGAPFDLGAAVGIPAITAHRALTVAEGGPTRLLPGALAGRTVLVAGGAGAVGNAAIQLARWAGATVIASVSSSEKGELATAAGAHHVVTYGSASSSDVVAAVRSIAPDGVDLVVEVAAGANAALDTAVVKPLGTIAIYANNGDRPFDLNVREYMGLNARLQFVLLYTLGWEKLREAGDDINAAIADGGYRVGDEAGLPLHHFGLDQTADAHRAVEDGATGKVLISVLDV</sequence>
<dbReference type="InterPro" id="IPR020843">
    <property type="entry name" value="ER"/>
</dbReference>
<dbReference type="EMBL" id="JACHMM010000001">
    <property type="protein sequence ID" value="MBB5786374.1"/>
    <property type="molecule type" value="Genomic_DNA"/>
</dbReference>
<evidence type="ECO:0000313" key="3">
    <source>
        <dbReference type="EMBL" id="MBB5786374.1"/>
    </source>
</evidence>
<gene>
    <name evidence="3" type="ORF">HD601_000949</name>
</gene>
<dbReference type="EC" id="1.6.5.5" evidence="3"/>
<dbReference type="CDD" id="cd08253">
    <property type="entry name" value="zeta_crystallin"/>
    <property type="match status" value="1"/>
</dbReference>
<evidence type="ECO:0000256" key="1">
    <source>
        <dbReference type="ARBA" id="ARBA00022857"/>
    </source>
</evidence>
<comment type="caution">
    <text evidence="3">The sequence shown here is derived from an EMBL/GenBank/DDBJ whole genome shotgun (WGS) entry which is preliminary data.</text>
</comment>
<protein>
    <submittedName>
        <fullName evidence="3">NADPH2:quinone reductase</fullName>
        <ecNumber evidence="3">1.6.5.5</ecNumber>
    </submittedName>
</protein>